<gene>
    <name evidence="1" type="ORF">AVEN_265296_1</name>
</gene>
<comment type="caution">
    <text evidence="1">The sequence shown here is derived from an EMBL/GenBank/DDBJ whole genome shotgun (WGS) entry which is preliminary data.</text>
</comment>
<accession>A0A4Y2EM49</accession>
<proteinExistence type="predicted"/>
<sequence>MKAIRKLDETQLSDVSYNNNVESCICFQINSHLTILGNVTCFALRVTQEVSAPLSGVPSLGGGGVSPKSLEKWRMDSSMMVSMYEWYMRRGERENGHKAILSSQL</sequence>
<dbReference type="Proteomes" id="UP000499080">
    <property type="component" value="Unassembled WGS sequence"/>
</dbReference>
<keyword evidence="2" id="KW-1185">Reference proteome</keyword>
<evidence type="ECO:0000313" key="2">
    <source>
        <dbReference type="Proteomes" id="UP000499080"/>
    </source>
</evidence>
<evidence type="ECO:0000313" key="1">
    <source>
        <dbReference type="EMBL" id="GBM28914.1"/>
    </source>
</evidence>
<reference evidence="1 2" key="1">
    <citation type="journal article" date="2019" name="Sci. Rep.">
        <title>Orb-weaving spider Araneus ventricosus genome elucidates the spidroin gene catalogue.</title>
        <authorList>
            <person name="Kono N."/>
            <person name="Nakamura H."/>
            <person name="Ohtoshi R."/>
            <person name="Moran D.A.P."/>
            <person name="Shinohara A."/>
            <person name="Yoshida Y."/>
            <person name="Fujiwara M."/>
            <person name="Mori M."/>
            <person name="Tomita M."/>
            <person name="Arakawa K."/>
        </authorList>
    </citation>
    <scope>NUCLEOTIDE SEQUENCE [LARGE SCALE GENOMIC DNA]</scope>
</reference>
<name>A0A4Y2EM49_ARAVE</name>
<dbReference type="AlphaFoldDB" id="A0A4Y2EM49"/>
<dbReference type="EMBL" id="BGPR01000622">
    <property type="protein sequence ID" value="GBM28914.1"/>
    <property type="molecule type" value="Genomic_DNA"/>
</dbReference>
<organism evidence="1 2">
    <name type="scientific">Araneus ventricosus</name>
    <name type="common">Orbweaver spider</name>
    <name type="synonym">Epeira ventricosa</name>
    <dbReference type="NCBI Taxonomy" id="182803"/>
    <lineage>
        <taxon>Eukaryota</taxon>
        <taxon>Metazoa</taxon>
        <taxon>Ecdysozoa</taxon>
        <taxon>Arthropoda</taxon>
        <taxon>Chelicerata</taxon>
        <taxon>Arachnida</taxon>
        <taxon>Araneae</taxon>
        <taxon>Araneomorphae</taxon>
        <taxon>Entelegynae</taxon>
        <taxon>Araneoidea</taxon>
        <taxon>Araneidae</taxon>
        <taxon>Araneus</taxon>
    </lineage>
</organism>
<protein>
    <submittedName>
        <fullName evidence="1">Uncharacterized protein</fullName>
    </submittedName>
</protein>